<reference evidence="6" key="2">
    <citation type="submission" date="2023-05" db="EMBL/GenBank/DDBJ databases">
        <authorList>
            <person name="Fouks B."/>
        </authorList>
    </citation>
    <scope>NUCLEOTIDE SEQUENCE</scope>
    <source>
        <strain evidence="6">Stay&amp;Tobe</strain>
        <tissue evidence="6">Testes</tissue>
    </source>
</reference>
<comment type="caution">
    <text evidence="6">The sequence shown here is derived from an EMBL/GenBank/DDBJ whole genome shotgun (WGS) entry which is preliminary data.</text>
</comment>
<dbReference type="PANTHER" id="PTHR11596">
    <property type="entry name" value="ALKALINE PHOSPHATASE"/>
    <property type="match status" value="1"/>
</dbReference>
<dbReference type="EMBL" id="JASPKZ010009951">
    <property type="protein sequence ID" value="KAJ9575354.1"/>
    <property type="molecule type" value="Genomic_DNA"/>
</dbReference>
<dbReference type="CDD" id="cd16012">
    <property type="entry name" value="ALP"/>
    <property type="match status" value="1"/>
</dbReference>
<dbReference type="PANTHER" id="PTHR11596:SF91">
    <property type="entry name" value="ALKALINE PHOSPHATASE-RELATED"/>
    <property type="match status" value="1"/>
</dbReference>
<reference evidence="6" key="1">
    <citation type="journal article" date="2023" name="IScience">
        <title>Live-bearing cockroach genome reveals convergent evolutionary mechanisms linked to viviparity in insects and beyond.</title>
        <authorList>
            <person name="Fouks B."/>
            <person name="Harrison M.C."/>
            <person name="Mikhailova A.A."/>
            <person name="Marchal E."/>
            <person name="English S."/>
            <person name="Carruthers M."/>
            <person name="Jennings E.C."/>
            <person name="Chiamaka E.L."/>
            <person name="Frigard R.A."/>
            <person name="Pippel M."/>
            <person name="Attardo G.M."/>
            <person name="Benoit J.B."/>
            <person name="Bornberg-Bauer E."/>
            <person name="Tobe S.S."/>
        </authorList>
    </citation>
    <scope>NUCLEOTIDE SEQUENCE</scope>
    <source>
        <strain evidence="6">Stay&amp;Tobe</strain>
    </source>
</reference>
<evidence type="ECO:0000256" key="3">
    <source>
        <dbReference type="PIRSR" id="PIRSR601952-2"/>
    </source>
</evidence>
<evidence type="ECO:0000313" key="7">
    <source>
        <dbReference type="Proteomes" id="UP001233999"/>
    </source>
</evidence>
<dbReference type="InterPro" id="IPR017850">
    <property type="entry name" value="Alkaline_phosphatase_core_sf"/>
</dbReference>
<feature type="active site" description="Phosphoserine intermediate" evidence="2">
    <location>
        <position position="52"/>
    </location>
</feature>
<dbReference type="InterPro" id="IPR001952">
    <property type="entry name" value="Alkaline_phosphatase"/>
</dbReference>
<gene>
    <name evidence="6" type="ORF">L9F63_025696</name>
</gene>
<dbReference type="GO" id="GO:0046872">
    <property type="term" value="F:metal ion binding"/>
    <property type="evidence" value="ECO:0007669"/>
    <property type="project" value="UniProtKB-KW"/>
</dbReference>
<feature type="binding site" evidence="3">
    <location>
        <position position="284"/>
    </location>
    <ligand>
        <name>Zn(2+)</name>
        <dbReference type="ChEBI" id="CHEBI:29105"/>
        <label>2</label>
    </ligand>
</feature>
<dbReference type="Pfam" id="PF00245">
    <property type="entry name" value="Alk_phosphatase"/>
    <property type="match status" value="1"/>
</dbReference>
<dbReference type="EC" id="3.1.3.1" evidence="1"/>
<feature type="binding site" evidence="3">
    <location>
        <position position="115"/>
    </location>
    <ligand>
        <name>Mg(2+)</name>
        <dbReference type="ChEBI" id="CHEBI:18420"/>
    </ligand>
</feature>
<proteinExistence type="inferred from homology"/>
<dbReference type="Proteomes" id="UP001233999">
    <property type="component" value="Unassembled WGS sequence"/>
</dbReference>
<keyword evidence="3" id="KW-0862">Zinc</keyword>
<feature type="region of interest" description="Disordered" evidence="5">
    <location>
        <begin position="1"/>
        <end position="28"/>
    </location>
</feature>
<evidence type="ECO:0000256" key="4">
    <source>
        <dbReference type="RuleBase" id="RU003946"/>
    </source>
</evidence>
<comment type="similarity">
    <text evidence="4">Belongs to the alkaline phosphatase family.</text>
</comment>
<keyword evidence="3" id="KW-0479">Metal-binding</keyword>
<evidence type="ECO:0000256" key="1">
    <source>
        <dbReference type="ARBA" id="ARBA00012647"/>
    </source>
</evidence>
<feature type="binding site" evidence="3">
    <location>
        <position position="275"/>
    </location>
    <ligand>
        <name>Mg(2+)</name>
        <dbReference type="ChEBI" id="CHEBI:18420"/>
    </ligand>
</feature>
<sequence>GLSKCTESESQYLQHQTHTHTSNNTPRRWGTERFRKYNLSDTYNNDAQIGESSACATALMCGVKANYETVGLDSSARFNNCHSSFSSRVPSLFNWAQEQGKATGLVTNTRITHATPAALYAHSASRFWEDDSKIPPSSRRTCKDIARQLIEELPGRNINVIMGGGRRHLMSTVTKDPEEADKEGRRLDGRNLVEDWLREKKRRGLQAEYVWNKRQLEKVNAKTLDHLMGVFASSHLEFEADNKRSSTSDPTVAEMTRVAIQMLFKNPHGFVLVVEGGRIDHANHYNNAYRALDETLGLEAACNGRLCHKLTSKKHSSSLLQTIPMFLHWRLLLYMEIQCSCL</sequence>
<feature type="binding site" evidence="3">
    <location>
        <position position="113"/>
    </location>
    <ligand>
        <name>Mg(2+)</name>
        <dbReference type="ChEBI" id="CHEBI:18420"/>
    </ligand>
</feature>
<evidence type="ECO:0000256" key="5">
    <source>
        <dbReference type="SAM" id="MobiDB-lite"/>
    </source>
</evidence>
<evidence type="ECO:0000256" key="2">
    <source>
        <dbReference type="PIRSR" id="PIRSR601952-1"/>
    </source>
</evidence>
<dbReference type="Gene3D" id="3.40.720.10">
    <property type="entry name" value="Alkaline Phosphatase, subunit A"/>
    <property type="match status" value="1"/>
</dbReference>
<dbReference type="AlphaFoldDB" id="A0AAD8E3F8"/>
<keyword evidence="7" id="KW-1185">Reference proteome</keyword>
<feature type="non-terminal residue" evidence="6">
    <location>
        <position position="342"/>
    </location>
</feature>
<keyword evidence="3" id="KW-0460">Magnesium</keyword>
<dbReference type="GO" id="GO:0004035">
    <property type="term" value="F:alkaline phosphatase activity"/>
    <property type="evidence" value="ECO:0007669"/>
    <property type="project" value="UniProtKB-EC"/>
</dbReference>
<name>A0AAD8E3F8_DIPPU</name>
<comment type="cofactor">
    <cofactor evidence="3">
        <name>Mg(2+)</name>
        <dbReference type="ChEBI" id="CHEBI:18420"/>
    </cofactor>
    <text evidence="3">Binds 1 Mg(2+) ion.</text>
</comment>
<dbReference type="SUPFAM" id="SSF53649">
    <property type="entry name" value="Alkaline phosphatase-like"/>
    <property type="match status" value="1"/>
</dbReference>
<feature type="binding site" evidence="3">
    <location>
        <position position="280"/>
    </location>
    <ligand>
        <name>Zn(2+)</name>
        <dbReference type="ChEBI" id="CHEBI:29105"/>
        <label>2</label>
    </ligand>
</feature>
<accession>A0AAD8E3F8</accession>
<organism evidence="6 7">
    <name type="scientific">Diploptera punctata</name>
    <name type="common">Pacific beetle cockroach</name>
    <dbReference type="NCBI Taxonomy" id="6984"/>
    <lineage>
        <taxon>Eukaryota</taxon>
        <taxon>Metazoa</taxon>
        <taxon>Ecdysozoa</taxon>
        <taxon>Arthropoda</taxon>
        <taxon>Hexapoda</taxon>
        <taxon>Insecta</taxon>
        <taxon>Pterygota</taxon>
        <taxon>Neoptera</taxon>
        <taxon>Polyneoptera</taxon>
        <taxon>Dictyoptera</taxon>
        <taxon>Blattodea</taxon>
        <taxon>Blaberoidea</taxon>
        <taxon>Blaberidae</taxon>
        <taxon>Diplopterinae</taxon>
        <taxon>Diploptera</taxon>
    </lineage>
</organism>
<comment type="cofactor">
    <cofactor evidence="3">
        <name>Zn(2+)</name>
        <dbReference type="ChEBI" id="CHEBI:29105"/>
    </cofactor>
    <text evidence="3">Binds 2 Zn(2+) ions.</text>
</comment>
<evidence type="ECO:0000313" key="6">
    <source>
        <dbReference type="EMBL" id="KAJ9575354.1"/>
    </source>
</evidence>
<dbReference type="SMART" id="SM00098">
    <property type="entry name" value="alkPPc"/>
    <property type="match status" value="1"/>
</dbReference>
<feature type="non-terminal residue" evidence="6">
    <location>
        <position position="1"/>
    </location>
</feature>
<dbReference type="PRINTS" id="PR00113">
    <property type="entry name" value="ALKPHPHTASE"/>
</dbReference>
<protein>
    <recommendedName>
        <fullName evidence="1">alkaline phosphatase</fullName>
        <ecNumber evidence="1">3.1.3.1</ecNumber>
    </recommendedName>
</protein>